<name>A3DLZ8_STAMF</name>
<reference evidence="2" key="1">
    <citation type="journal article" date="2009" name="BMC Genomics">
        <title>The complete genome sequence of Staphylothermus marinus reveals differences in sulfur metabolism among heterotrophic Crenarchaeota.</title>
        <authorList>
            <person name="Anderson I.J."/>
            <person name="Dharmarajan L."/>
            <person name="Rodriguez J."/>
            <person name="Hooper S."/>
            <person name="Porat I."/>
            <person name="Ulrich L.E."/>
            <person name="Elkins J.G."/>
            <person name="Mavromatis K."/>
            <person name="Sun H."/>
            <person name="Land M."/>
            <person name="Lapidus A."/>
            <person name="Lucas S."/>
            <person name="Barry K."/>
            <person name="Huber H."/>
            <person name="Zhulin I.B."/>
            <person name="Whitman W.B."/>
            <person name="Mukhopadhyay B."/>
            <person name="Woese C."/>
            <person name="Bristow J."/>
            <person name="Kyrpides N."/>
        </authorList>
    </citation>
    <scope>NUCLEOTIDE SEQUENCE [LARGE SCALE GENOMIC DNA]</scope>
    <source>
        <strain evidence="2">ATCC 43588 / DSM 3639 / JCM 9404 / F1</strain>
    </source>
</reference>
<dbReference type="STRING" id="399550.Smar_0551"/>
<evidence type="ECO:0000313" key="1">
    <source>
        <dbReference type="EMBL" id="ABN69658.1"/>
    </source>
</evidence>
<dbReference type="GeneID" id="4907601"/>
<dbReference type="Proteomes" id="UP000000254">
    <property type="component" value="Chromosome"/>
</dbReference>
<dbReference type="OrthoDB" id="373358at2157"/>
<reference evidence="1 2" key="2">
    <citation type="journal article" date="2009" name="Stand. Genomic Sci.">
        <title>Complete genome sequence of Staphylothermus marinus Stetter and Fiala 1986 type strain F1.</title>
        <authorList>
            <person name="Anderson I.J."/>
            <person name="Sun H."/>
            <person name="Lapidus A."/>
            <person name="Copeland A."/>
            <person name="Glavina Del Rio T."/>
            <person name="Tice H."/>
            <person name="Dalin E."/>
            <person name="Lucas S."/>
            <person name="Barry K."/>
            <person name="Land M."/>
            <person name="Richardson P."/>
            <person name="Huber H."/>
            <person name="Kyrpides N.C."/>
        </authorList>
    </citation>
    <scope>NUCLEOTIDE SEQUENCE [LARGE SCALE GENOMIC DNA]</scope>
    <source>
        <strain evidence="2">ATCC 43588 / DSM 3639 / JCM 9404 / F1</strain>
    </source>
</reference>
<gene>
    <name evidence="1" type="ordered locus">Smar_0551</name>
</gene>
<keyword evidence="2" id="KW-1185">Reference proteome</keyword>
<dbReference type="HOGENOM" id="CLU_1943946_0_0_2"/>
<accession>A3DLZ8</accession>
<dbReference type="RefSeq" id="WP_011838849.1">
    <property type="nucleotide sequence ID" value="NC_009033.1"/>
</dbReference>
<sequence>MVKGIYVKLPTGIWVRIKGKISRTVVSRTKGKRSISYTLLGESIDNPPEINSDPQAKYYISATRVTKYILRLLDETNSSKYIMIIKPVTKETYEVLIHGNSVEARKAHKIAEEMNILKQPPKKVLETLK</sequence>
<organism evidence="1 2">
    <name type="scientific">Staphylothermus marinus (strain ATCC 43588 / DSM 3639 / JCM 9404 / F1)</name>
    <dbReference type="NCBI Taxonomy" id="399550"/>
    <lineage>
        <taxon>Archaea</taxon>
        <taxon>Thermoproteota</taxon>
        <taxon>Thermoprotei</taxon>
        <taxon>Desulfurococcales</taxon>
        <taxon>Desulfurococcaceae</taxon>
        <taxon>Staphylothermus</taxon>
    </lineage>
</organism>
<dbReference type="AlphaFoldDB" id="A3DLZ8"/>
<proteinExistence type="predicted"/>
<dbReference type="EMBL" id="CP000575">
    <property type="protein sequence ID" value="ABN69658.1"/>
    <property type="molecule type" value="Genomic_DNA"/>
</dbReference>
<dbReference type="KEGG" id="smr:Smar_0551"/>
<evidence type="ECO:0000313" key="2">
    <source>
        <dbReference type="Proteomes" id="UP000000254"/>
    </source>
</evidence>
<protein>
    <submittedName>
        <fullName evidence="1">Uncharacterized protein</fullName>
    </submittedName>
</protein>
<dbReference type="eggNOG" id="arCOG08860">
    <property type="taxonomic scope" value="Archaea"/>
</dbReference>